<organism evidence="1 2">
    <name type="scientific">Antrodiella citrinella</name>
    <dbReference type="NCBI Taxonomy" id="2447956"/>
    <lineage>
        <taxon>Eukaryota</taxon>
        <taxon>Fungi</taxon>
        <taxon>Dikarya</taxon>
        <taxon>Basidiomycota</taxon>
        <taxon>Agaricomycotina</taxon>
        <taxon>Agaricomycetes</taxon>
        <taxon>Polyporales</taxon>
        <taxon>Steccherinaceae</taxon>
        <taxon>Antrodiella</taxon>
    </lineage>
</organism>
<dbReference type="Proteomes" id="UP000308730">
    <property type="component" value="Unassembled WGS sequence"/>
</dbReference>
<evidence type="ECO:0000313" key="2">
    <source>
        <dbReference type="Proteomes" id="UP000308730"/>
    </source>
</evidence>
<dbReference type="PANTHER" id="PTHR38048">
    <property type="entry name" value="EXPRESSED PROTEIN"/>
    <property type="match status" value="1"/>
</dbReference>
<dbReference type="AlphaFoldDB" id="A0A4S4N2Y7"/>
<protein>
    <recommendedName>
        <fullName evidence="3">Hemerythrin-like domain-containing protein</fullName>
    </recommendedName>
</protein>
<dbReference type="EMBL" id="SGPM01000007">
    <property type="protein sequence ID" value="THH33342.1"/>
    <property type="molecule type" value="Genomic_DNA"/>
</dbReference>
<evidence type="ECO:0008006" key="3">
    <source>
        <dbReference type="Google" id="ProtNLM"/>
    </source>
</evidence>
<gene>
    <name evidence="1" type="ORF">EUX98_g826</name>
</gene>
<keyword evidence="2" id="KW-1185">Reference proteome</keyword>
<reference evidence="1 2" key="1">
    <citation type="submission" date="2019-02" db="EMBL/GenBank/DDBJ databases">
        <title>Genome sequencing of the rare red list fungi Antrodiella citrinella (Flaviporus citrinellus).</title>
        <authorList>
            <person name="Buettner E."/>
            <person name="Kellner H."/>
        </authorList>
    </citation>
    <scope>NUCLEOTIDE SEQUENCE [LARGE SCALE GENOMIC DNA]</scope>
    <source>
        <strain evidence="1 2">DSM 108506</strain>
    </source>
</reference>
<dbReference type="OrthoDB" id="58416at2759"/>
<sequence length="243" mass="27107">MTTLQVLKDSLQTCIQACPGPAPKDHYVAQHWAMAGAHSFLLNGLISIYEQAATILEKNVDFVGYALQWTGAIHHHHHIEETVYFPMFNPKFDTSFAEAEHGTFTGNLEAFESYLVSCLPSGTKYGLGLVAKPHNQQTYDGAHVCALIDGFGDALCKHLLQEIGYMEPDKLRASGLTEQEIKAISTTSLKHSKALPLTTLVTYAVLLSPKEIQFPPFPPFLRYIVPRVLAIPNRHYWQFAPKQ</sequence>
<dbReference type="PANTHER" id="PTHR38048:SF2">
    <property type="entry name" value="HEMERYTHRIN-LIKE DOMAIN-CONTAINING PROTEIN"/>
    <property type="match status" value="1"/>
</dbReference>
<proteinExistence type="predicted"/>
<comment type="caution">
    <text evidence="1">The sequence shown here is derived from an EMBL/GenBank/DDBJ whole genome shotgun (WGS) entry which is preliminary data.</text>
</comment>
<accession>A0A4S4N2Y7</accession>
<evidence type="ECO:0000313" key="1">
    <source>
        <dbReference type="EMBL" id="THH33342.1"/>
    </source>
</evidence>
<name>A0A4S4N2Y7_9APHY</name>
<dbReference type="InterPro" id="IPR053206">
    <property type="entry name" value="Dimeric_xanthone_biosynth"/>
</dbReference>